<evidence type="ECO:0000256" key="1">
    <source>
        <dbReference type="PIRSR" id="PIRSR000097-1"/>
    </source>
</evidence>
<dbReference type="PRINTS" id="PR00069">
    <property type="entry name" value="ALDKETRDTASE"/>
</dbReference>
<dbReference type="InterPro" id="IPR023210">
    <property type="entry name" value="NADP_OxRdtase_dom"/>
</dbReference>
<proteinExistence type="predicted"/>
<dbReference type="Proteomes" id="UP000235050">
    <property type="component" value="Unassembled WGS sequence"/>
</dbReference>
<gene>
    <name evidence="5" type="ORF">Uis1B_0720</name>
</gene>
<accession>A0A2N5JAZ1</accession>
<dbReference type="PIRSF" id="PIRSF000097">
    <property type="entry name" value="AKR"/>
    <property type="match status" value="1"/>
</dbReference>
<dbReference type="CDD" id="cd19138">
    <property type="entry name" value="AKR_YeaE"/>
    <property type="match status" value="1"/>
</dbReference>
<dbReference type="PANTHER" id="PTHR43638">
    <property type="entry name" value="OXIDOREDUCTASE, ALDO/KETO REDUCTASE FAMILY PROTEIN"/>
    <property type="match status" value="1"/>
</dbReference>
<dbReference type="Pfam" id="PF00248">
    <property type="entry name" value="Aldo_ket_red"/>
    <property type="match status" value="1"/>
</dbReference>
<reference evidence="5 6" key="1">
    <citation type="submission" date="2017-07" db="EMBL/GenBank/DDBJ databases">
        <title>Bifidobacterium novel species.</title>
        <authorList>
            <person name="Lugli G.A."/>
            <person name="Milani C."/>
            <person name="Duranti S."/>
            <person name="Mangifesta M."/>
        </authorList>
    </citation>
    <scope>NUCLEOTIDE SEQUENCE [LARGE SCALE GENOMIC DNA]</scope>
    <source>
        <strain evidence="6">Uis1B</strain>
    </source>
</reference>
<dbReference type="EMBL" id="NMWU01000011">
    <property type="protein sequence ID" value="PLS31379.1"/>
    <property type="molecule type" value="Genomic_DNA"/>
</dbReference>
<comment type="caution">
    <text evidence="5">The sequence shown here is derived from an EMBL/GenBank/DDBJ whole genome shotgun (WGS) entry which is preliminary data.</text>
</comment>
<keyword evidence="6" id="KW-1185">Reference proteome</keyword>
<feature type="binding site" evidence="2">
    <location>
        <position position="132"/>
    </location>
    <ligand>
        <name>substrate</name>
    </ligand>
</feature>
<evidence type="ECO:0000256" key="2">
    <source>
        <dbReference type="PIRSR" id="PIRSR000097-2"/>
    </source>
</evidence>
<feature type="active site" description="Proton donor" evidence="1">
    <location>
        <position position="73"/>
    </location>
</feature>
<dbReference type="InterPro" id="IPR020471">
    <property type="entry name" value="AKR"/>
</dbReference>
<evidence type="ECO:0000259" key="4">
    <source>
        <dbReference type="Pfam" id="PF00248"/>
    </source>
</evidence>
<evidence type="ECO:0000313" key="5">
    <source>
        <dbReference type="EMBL" id="PLS31379.1"/>
    </source>
</evidence>
<name>A0A2N5JAZ1_9BIFI</name>
<evidence type="ECO:0000256" key="3">
    <source>
        <dbReference type="PIRSR" id="PIRSR000097-3"/>
    </source>
</evidence>
<sequence length="303" mass="33561">MIRETAQIRNTVQGTMEDTAQDTVLLPDGTSMPRFGMGTWHLAEGRRPQSQELNALRAGLDAGITLIDTAEMYADGKAESLVGRAIKNHDRSRLFLVSKVYPHNAGRRHLRQSLEASLSRLGTDYLDMYLLHWRGSIPLSETVECMEQAKSDGLIRNWGVSNFDTADMQELFATDGGDACAVNQDLYHLGSRGVEYDLLPWMDAHRMPMMAYCPLAQAGTLRSGLTSSPVVRSIAAAHDADPIQILLAFVLRRDDMIAIPCTGSAEHLRSNLRARSITFSDDEITALDRAFPAPTEKEPLDMQ</sequence>
<dbReference type="GO" id="GO:0016491">
    <property type="term" value="F:oxidoreductase activity"/>
    <property type="evidence" value="ECO:0007669"/>
    <property type="project" value="InterPro"/>
</dbReference>
<protein>
    <submittedName>
        <fullName evidence="5">Aldo/keto reductase</fullName>
    </submittedName>
</protein>
<evidence type="ECO:0000313" key="6">
    <source>
        <dbReference type="Proteomes" id="UP000235050"/>
    </source>
</evidence>
<dbReference type="PANTHER" id="PTHR43638:SF3">
    <property type="entry name" value="ALDEHYDE REDUCTASE"/>
    <property type="match status" value="1"/>
</dbReference>
<organism evidence="5 6">
    <name type="scientific">Bifidobacterium margollesii</name>
    <dbReference type="NCBI Taxonomy" id="2020964"/>
    <lineage>
        <taxon>Bacteria</taxon>
        <taxon>Bacillati</taxon>
        <taxon>Actinomycetota</taxon>
        <taxon>Actinomycetes</taxon>
        <taxon>Bifidobacteriales</taxon>
        <taxon>Bifidobacteriaceae</taxon>
        <taxon>Bifidobacterium</taxon>
    </lineage>
</organism>
<dbReference type="SUPFAM" id="SSF51430">
    <property type="entry name" value="NAD(P)-linked oxidoreductase"/>
    <property type="match status" value="1"/>
</dbReference>
<feature type="domain" description="NADP-dependent oxidoreductase" evidence="4">
    <location>
        <begin position="36"/>
        <end position="289"/>
    </location>
</feature>
<dbReference type="Gene3D" id="3.20.20.100">
    <property type="entry name" value="NADP-dependent oxidoreductase domain"/>
    <property type="match status" value="1"/>
</dbReference>
<feature type="site" description="Lowers pKa of active site Tyr" evidence="3">
    <location>
        <position position="99"/>
    </location>
</feature>
<dbReference type="InterPro" id="IPR036812">
    <property type="entry name" value="NAD(P)_OxRdtase_dom_sf"/>
</dbReference>
<dbReference type="AlphaFoldDB" id="A0A2N5JAZ1"/>
<dbReference type="RefSeq" id="WP_243390244.1">
    <property type="nucleotide sequence ID" value="NZ_NMWU01000011.1"/>
</dbReference>